<proteinExistence type="predicted"/>
<accession>A0AAN8Q4D4</accession>
<sequence>MYNSQDDMPNTPKETKITVDAGSNDVNGTITVTVDEEPPPVVKHEKKHSQPQQIASSKSELVISKKGNLEKLLSVPSFRLMAEETKPTVDGSTQTEQVFFSPTDVVERRGKMNKKWTTFPFSFYDGPKTPETMPAIPSESSLSRSSSSSTISDVFLTQNQSSSNFNCSKMFFYSALTRSSTPKSKPSSLSSHAESCDREMIMPRRKSLDVELRGNARTLENRKPRPRSWLESSKGLTKVHFKANKFYL</sequence>
<feature type="compositionally biased region" description="Low complexity" evidence="1">
    <location>
        <begin position="179"/>
        <end position="191"/>
    </location>
</feature>
<reference evidence="2 3" key="1">
    <citation type="submission" date="2023-10" db="EMBL/GenBank/DDBJ databases">
        <title>Genomes of two closely related lineages of the louse Polyplax serrata with different host specificities.</title>
        <authorList>
            <person name="Martinu J."/>
            <person name="Tarabai H."/>
            <person name="Stefka J."/>
            <person name="Hypsa V."/>
        </authorList>
    </citation>
    <scope>NUCLEOTIDE SEQUENCE [LARGE SCALE GENOMIC DNA]</scope>
    <source>
        <strain evidence="2">HR10_N</strain>
    </source>
</reference>
<feature type="compositionally biased region" description="Basic and acidic residues" evidence="1">
    <location>
        <begin position="194"/>
        <end position="203"/>
    </location>
</feature>
<evidence type="ECO:0000256" key="1">
    <source>
        <dbReference type="SAM" id="MobiDB-lite"/>
    </source>
</evidence>
<organism evidence="2 3">
    <name type="scientific">Polyplax serrata</name>
    <name type="common">Common mouse louse</name>
    <dbReference type="NCBI Taxonomy" id="468196"/>
    <lineage>
        <taxon>Eukaryota</taxon>
        <taxon>Metazoa</taxon>
        <taxon>Ecdysozoa</taxon>
        <taxon>Arthropoda</taxon>
        <taxon>Hexapoda</taxon>
        <taxon>Insecta</taxon>
        <taxon>Pterygota</taxon>
        <taxon>Neoptera</taxon>
        <taxon>Paraneoptera</taxon>
        <taxon>Psocodea</taxon>
        <taxon>Troctomorpha</taxon>
        <taxon>Phthiraptera</taxon>
        <taxon>Anoplura</taxon>
        <taxon>Polyplacidae</taxon>
        <taxon>Polyplax</taxon>
    </lineage>
</organism>
<comment type="caution">
    <text evidence="2">The sequence shown here is derived from an EMBL/GenBank/DDBJ whole genome shotgun (WGS) entry which is preliminary data.</text>
</comment>
<evidence type="ECO:0000313" key="3">
    <source>
        <dbReference type="Proteomes" id="UP001372834"/>
    </source>
</evidence>
<dbReference type="EMBL" id="JAWJWE010000004">
    <property type="protein sequence ID" value="KAK6636487.1"/>
    <property type="molecule type" value="Genomic_DNA"/>
</dbReference>
<gene>
    <name evidence="2" type="ORF">RUM43_010148</name>
</gene>
<dbReference type="Proteomes" id="UP001372834">
    <property type="component" value="Unassembled WGS sequence"/>
</dbReference>
<feature type="region of interest" description="Disordered" evidence="1">
    <location>
        <begin position="1"/>
        <end position="59"/>
    </location>
</feature>
<dbReference type="AlphaFoldDB" id="A0AAN8Q4D4"/>
<name>A0AAN8Q4D4_POLSC</name>
<evidence type="ECO:0000313" key="2">
    <source>
        <dbReference type="EMBL" id="KAK6636487.1"/>
    </source>
</evidence>
<feature type="region of interest" description="Disordered" evidence="1">
    <location>
        <begin position="179"/>
        <end position="203"/>
    </location>
</feature>
<protein>
    <submittedName>
        <fullName evidence="2">Uncharacterized protein</fullName>
    </submittedName>
</protein>
<feature type="compositionally biased region" description="Polar residues" evidence="1">
    <location>
        <begin position="50"/>
        <end position="59"/>
    </location>
</feature>